<evidence type="ECO:0000313" key="9">
    <source>
        <dbReference type="Proteomes" id="UP000192501"/>
    </source>
</evidence>
<evidence type="ECO:0000259" key="7">
    <source>
        <dbReference type="Pfam" id="PF12627"/>
    </source>
</evidence>
<dbReference type="VEuPathDB" id="MicrosporidiaDB:HERIO_1424"/>
<feature type="domain" description="Poly A polymerase head" evidence="6">
    <location>
        <begin position="33"/>
        <end position="168"/>
    </location>
</feature>
<dbReference type="CDD" id="cd05398">
    <property type="entry name" value="NT_ClassII-CCAase"/>
    <property type="match status" value="1"/>
</dbReference>
<gene>
    <name evidence="8" type="primary">CCA1</name>
    <name evidence="8" type="ORF">A0H76_1521</name>
</gene>
<keyword evidence="3" id="KW-0547">Nucleotide-binding</keyword>
<proteinExistence type="inferred from homology"/>
<dbReference type="SUPFAM" id="SSF81301">
    <property type="entry name" value="Nucleotidyltransferase"/>
    <property type="match status" value="1"/>
</dbReference>
<evidence type="ECO:0000256" key="4">
    <source>
        <dbReference type="ARBA" id="ARBA00022884"/>
    </source>
</evidence>
<name>A0A1X0QGY9_9MICR</name>
<dbReference type="Proteomes" id="UP000192501">
    <property type="component" value="Unassembled WGS sequence"/>
</dbReference>
<accession>A0A1X0QGY9</accession>
<dbReference type="GO" id="GO:0001680">
    <property type="term" value="P:tRNA 3'-terminal CCA addition"/>
    <property type="evidence" value="ECO:0007669"/>
    <property type="project" value="TreeGrafter"/>
</dbReference>
<evidence type="ECO:0000259" key="6">
    <source>
        <dbReference type="Pfam" id="PF01743"/>
    </source>
</evidence>
<dbReference type="Pfam" id="PF12627">
    <property type="entry name" value="PolyA_pol_RNAbd"/>
    <property type="match status" value="1"/>
</dbReference>
<dbReference type="InterPro" id="IPR043519">
    <property type="entry name" value="NT_sf"/>
</dbReference>
<dbReference type="GO" id="GO:0003723">
    <property type="term" value="F:RNA binding"/>
    <property type="evidence" value="ECO:0007669"/>
    <property type="project" value="UniProtKB-KW"/>
</dbReference>
<dbReference type="InterPro" id="IPR002646">
    <property type="entry name" value="PolA_pol_head_dom"/>
</dbReference>
<dbReference type="GO" id="GO:0052927">
    <property type="term" value="F:CC tRNA cytidylyltransferase activity"/>
    <property type="evidence" value="ECO:0007669"/>
    <property type="project" value="TreeGrafter"/>
</dbReference>
<evidence type="ECO:0000313" key="8">
    <source>
        <dbReference type="EMBL" id="ORD99031.1"/>
    </source>
</evidence>
<evidence type="ECO:0000256" key="5">
    <source>
        <dbReference type="RuleBase" id="RU003953"/>
    </source>
</evidence>
<dbReference type="VEuPathDB" id="MicrosporidiaDB:A0H76_1521"/>
<protein>
    <submittedName>
        <fullName evidence="8">CCA1</fullName>
    </submittedName>
</protein>
<dbReference type="Pfam" id="PF01743">
    <property type="entry name" value="PolyA_pol"/>
    <property type="match status" value="1"/>
</dbReference>
<keyword evidence="4 5" id="KW-0694">RNA-binding</keyword>
<reference evidence="8 9" key="1">
    <citation type="journal article" date="2017" name="Environ. Microbiol.">
        <title>Decay of the glycolytic pathway and adaptation to intranuclear parasitism within Enterocytozoonidae microsporidia.</title>
        <authorList>
            <person name="Wiredu Boakye D."/>
            <person name="Jaroenlak P."/>
            <person name="Prachumwat A."/>
            <person name="Williams T.A."/>
            <person name="Bateman K.S."/>
            <person name="Itsathitphaisarn O."/>
            <person name="Sritunyalucksana K."/>
            <person name="Paszkiewicz K.H."/>
            <person name="Moore K.A."/>
            <person name="Stentiford G.D."/>
            <person name="Williams B.A."/>
        </authorList>
    </citation>
    <scope>NUCLEOTIDE SEQUENCE [LARGE SCALE GENOMIC DNA]</scope>
    <source>
        <strain evidence="9">canceri</strain>
    </source>
</reference>
<dbReference type="Gene3D" id="1.10.3090.10">
    <property type="entry name" value="cca-adding enzyme, domain 2"/>
    <property type="match status" value="1"/>
</dbReference>
<dbReference type="PANTHER" id="PTHR13734">
    <property type="entry name" value="TRNA-NUCLEOTIDYLTRANSFERASE"/>
    <property type="match status" value="1"/>
</dbReference>
<dbReference type="InterPro" id="IPR032828">
    <property type="entry name" value="PolyA_RNA-bd"/>
</dbReference>
<feature type="domain" description="tRNA nucleotidyltransferase/poly(A) polymerase RNA and SrmB- binding" evidence="7">
    <location>
        <begin position="218"/>
        <end position="255"/>
    </location>
</feature>
<comment type="similarity">
    <text evidence="1 5">Belongs to the tRNA nucleotidyltransferase/poly(A) polymerase family.</text>
</comment>
<organism evidence="8 9">
    <name type="scientific">Hepatospora eriocheir</name>
    <dbReference type="NCBI Taxonomy" id="1081669"/>
    <lineage>
        <taxon>Eukaryota</taxon>
        <taxon>Fungi</taxon>
        <taxon>Fungi incertae sedis</taxon>
        <taxon>Microsporidia</taxon>
        <taxon>Hepatosporidae</taxon>
        <taxon>Hepatospora</taxon>
    </lineage>
</organism>
<evidence type="ECO:0000256" key="3">
    <source>
        <dbReference type="ARBA" id="ARBA00022741"/>
    </source>
</evidence>
<dbReference type="PANTHER" id="PTHR13734:SF5">
    <property type="entry name" value="CCA TRNA NUCLEOTIDYLTRANSFERASE, MITOCHONDRIAL"/>
    <property type="match status" value="1"/>
</dbReference>
<evidence type="ECO:0000256" key="1">
    <source>
        <dbReference type="ARBA" id="ARBA00007265"/>
    </source>
</evidence>
<dbReference type="GO" id="GO:0052929">
    <property type="term" value="F:ATP:3'-cytidine-cytidine-tRNA adenylyltransferase activity"/>
    <property type="evidence" value="ECO:0007669"/>
    <property type="project" value="TreeGrafter"/>
</dbReference>
<sequence>MIIVLTKQERELFDLISKVAKTIVIDGETVTPRVAGGWVRDKILKINSSDIDITLDKISGYEFATKLVNEFKDKKKHLPKVKIIQANPEKSKHLETAIVRIYDICVDFANLRSEQYNNSRIPIISNGTPIEDAERRDLTINSLFYNIITNEIEDFTGRGKIDLKKGILDTPVDPLITFNDDPLRILRIIRFYAKFKYTITDRIVEAIKIPSIRDAFAKKISCERVYQELNKMLSYENGLLGIEKIIELEFYEPILKIDCSKFDFDFLKAQCFDMITEIDLKTDKRLLGFSLLVYPLIVTKIVDENSNPDSVLKNALKCDKSLFKSIKIIRENILFLYEKLKNKQKLDYSDIIDIILTCKEHIKESMLFSYIKTKDVRISNIIELIKHENLLEILKIKPLLNGKDFKKRVEKDKIGEYLKKSIRIQILYEITDKKELLSKVLHDHQENCVL</sequence>
<evidence type="ECO:0000256" key="2">
    <source>
        <dbReference type="ARBA" id="ARBA00022679"/>
    </source>
</evidence>
<comment type="caution">
    <text evidence="8">The sequence shown here is derived from an EMBL/GenBank/DDBJ whole genome shotgun (WGS) entry which is preliminary data.</text>
</comment>
<dbReference type="AlphaFoldDB" id="A0A1X0QGY9"/>
<dbReference type="EMBL" id="LTAI01000325">
    <property type="protein sequence ID" value="ORD99031.1"/>
    <property type="molecule type" value="Genomic_DNA"/>
</dbReference>
<dbReference type="GO" id="GO:0000166">
    <property type="term" value="F:nucleotide binding"/>
    <property type="evidence" value="ECO:0007669"/>
    <property type="project" value="UniProtKB-KW"/>
</dbReference>
<dbReference type="Gene3D" id="3.30.460.10">
    <property type="entry name" value="Beta Polymerase, domain 2"/>
    <property type="match status" value="1"/>
</dbReference>
<dbReference type="SUPFAM" id="SSF81891">
    <property type="entry name" value="Poly A polymerase C-terminal region-like"/>
    <property type="match status" value="1"/>
</dbReference>
<keyword evidence="2 5" id="KW-0808">Transferase</keyword>